<dbReference type="PROSITE" id="PS50987">
    <property type="entry name" value="HTH_ARSR_2"/>
    <property type="match status" value="1"/>
</dbReference>
<evidence type="ECO:0000313" key="5">
    <source>
        <dbReference type="EMBL" id="GGI73572.1"/>
    </source>
</evidence>
<dbReference type="Pfam" id="PF01022">
    <property type="entry name" value="HTH_5"/>
    <property type="match status" value="1"/>
</dbReference>
<dbReference type="PRINTS" id="PR00778">
    <property type="entry name" value="HTHARSR"/>
</dbReference>
<dbReference type="InterPro" id="IPR011991">
    <property type="entry name" value="ArsR-like_HTH"/>
</dbReference>
<name>A0A830E1K0_9CREN</name>
<evidence type="ECO:0000256" key="2">
    <source>
        <dbReference type="ARBA" id="ARBA00023125"/>
    </source>
</evidence>
<protein>
    <submittedName>
        <fullName evidence="5">Transcriptional regulator</fullName>
    </submittedName>
</protein>
<dbReference type="InterPro" id="IPR051081">
    <property type="entry name" value="HTH_MetalResp_TranReg"/>
</dbReference>
<dbReference type="GO" id="GO:0003677">
    <property type="term" value="F:DNA binding"/>
    <property type="evidence" value="ECO:0007669"/>
    <property type="project" value="UniProtKB-KW"/>
</dbReference>
<dbReference type="GO" id="GO:0003700">
    <property type="term" value="F:DNA-binding transcription factor activity"/>
    <property type="evidence" value="ECO:0007669"/>
    <property type="project" value="InterPro"/>
</dbReference>
<keyword evidence="2" id="KW-0238">DNA-binding</keyword>
<reference evidence="5" key="2">
    <citation type="submission" date="2020-09" db="EMBL/GenBank/DDBJ databases">
        <authorList>
            <person name="Sun Q."/>
            <person name="Ohkuma M."/>
        </authorList>
    </citation>
    <scope>NUCLEOTIDE SEQUENCE</scope>
    <source>
        <strain evidence="5">JCM 11219</strain>
    </source>
</reference>
<dbReference type="Proteomes" id="UP000657075">
    <property type="component" value="Unassembled WGS sequence"/>
</dbReference>
<evidence type="ECO:0000313" key="6">
    <source>
        <dbReference type="Proteomes" id="UP000657075"/>
    </source>
</evidence>
<evidence type="ECO:0000256" key="3">
    <source>
        <dbReference type="ARBA" id="ARBA00023163"/>
    </source>
</evidence>
<dbReference type="InterPro" id="IPR036390">
    <property type="entry name" value="WH_DNA-bd_sf"/>
</dbReference>
<dbReference type="SUPFAM" id="SSF46785">
    <property type="entry name" value="Winged helix' DNA-binding domain"/>
    <property type="match status" value="1"/>
</dbReference>
<dbReference type="CDD" id="cd00090">
    <property type="entry name" value="HTH_ARSR"/>
    <property type="match status" value="1"/>
</dbReference>
<organism evidence="5 6">
    <name type="scientific">Vulcanisaeta souniana JCM 11219</name>
    <dbReference type="NCBI Taxonomy" id="1293586"/>
    <lineage>
        <taxon>Archaea</taxon>
        <taxon>Thermoproteota</taxon>
        <taxon>Thermoprotei</taxon>
        <taxon>Thermoproteales</taxon>
        <taxon>Thermoproteaceae</taxon>
        <taxon>Vulcanisaeta</taxon>
    </lineage>
</organism>
<dbReference type="SMART" id="SM00418">
    <property type="entry name" value="HTH_ARSR"/>
    <property type="match status" value="1"/>
</dbReference>
<dbReference type="InterPro" id="IPR001845">
    <property type="entry name" value="HTH_ArsR_DNA-bd_dom"/>
</dbReference>
<dbReference type="EMBL" id="BMNM01000002">
    <property type="protein sequence ID" value="GGI73572.1"/>
    <property type="molecule type" value="Genomic_DNA"/>
</dbReference>
<evidence type="ECO:0000256" key="1">
    <source>
        <dbReference type="ARBA" id="ARBA00023015"/>
    </source>
</evidence>
<dbReference type="PANTHER" id="PTHR33154:SF36">
    <property type="entry name" value="TRANSCRIPTIONAL REGULATOR"/>
    <property type="match status" value="1"/>
</dbReference>
<keyword evidence="3" id="KW-0804">Transcription</keyword>
<gene>
    <name evidence="5" type="ORF">GCM10007112_08020</name>
</gene>
<proteinExistence type="predicted"/>
<dbReference type="PANTHER" id="PTHR33154">
    <property type="entry name" value="TRANSCRIPTIONAL REGULATOR, ARSR FAMILY"/>
    <property type="match status" value="1"/>
</dbReference>
<sequence>MMSTNNLNDAMLTTLESLFSALADRTRLEIVLFIMRNGKASVQEIARGINKSQSLVSHHLACLRNCGIVKTERKGKYVYYSLLDNEVVSIIKLAVEHAMKFSQSILACEIINEEKNRNEIETRVNLT</sequence>
<feature type="domain" description="HTH arsR-type" evidence="4">
    <location>
        <begin position="7"/>
        <end position="102"/>
    </location>
</feature>
<comment type="caution">
    <text evidence="5">The sequence shown here is derived from an EMBL/GenBank/DDBJ whole genome shotgun (WGS) entry which is preliminary data.</text>
</comment>
<reference evidence="5" key="1">
    <citation type="journal article" date="2014" name="Int. J. Syst. Evol. Microbiol.">
        <title>Complete genome sequence of Corynebacterium casei LMG S-19264T (=DSM 44701T), isolated from a smear-ripened cheese.</title>
        <authorList>
            <consortium name="US DOE Joint Genome Institute (JGI-PGF)"/>
            <person name="Walter F."/>
            <person name="Albersmeier A."/>
            <person name="Kalinowski J."/>
            <person name="Ruckert C."/>
        </authorList>
    </citation>
    <scope>NUCLEOTIDE SEQUENCE</scope>
    <source>
        <strain evidence="5">JCM 11219</strain>
    </source>
</reference>
<accession>A0A830E1K0</accession>
<keyword evidence="1" id="KW-0805">Transcription regulation</keyword>
<dbReference type="InterPro" id="IPR036388">
    <property type="entry name" value="WH-like_DNA-bd_sf"/>
</dbReference>
<dbReference type="NCBIfam" id="NF033788">
    <property type="entry name" value="HTH_metalloreg"/>
    <property type="match status" value="1"/>
</dbReference>
<dbReference type="AlphaFoldDB" id="A0A830E1K0"/>
<evidence type="ECO:0000259" key="4">
    <source>
        <dbReference type="PROSITE" id="PS50987"/>
    </source>
</evidence>
<dbReference type="Gene3D" id="1.10.10.10">
    <property type="entry name" value="Winged helix-like DNA-binding domain superfamily/Winged helix DNA-binding domain"/>
    <property type="match status" value="1"/>
</dbReference>